<dbReference type="Gene3D" id="3.30.70.100">
    <property type="match status" value="1"/>
</dbReference>
<protein>
    <submittedName>
        <fullName evidence="2">DUF1330 domain-containing protein</fullName>
    </submittedName>
</protein>
<dbReference type="Proteomes" id="UP001589798">
    <property type="component" value="Unassembled WGS sequence"/>
</dbReference>
<sequence>MHGAFILTTVTVTDPAAFTDYRSAVGKVNALLGGDMLVRGAVAEVLEGEGAAGEVVVVLGFADAAAARAYIASPEYAALAPLRAAAGRFTIRVVA</sequence>
<comment type="caution">
    <text evidence="2">The sequence shown here is derived from an EMBL/GenBank/DDBJ whole genome shotgun (WGS) entry which is preliminary data.</text>
</comment>
<keyword evidence="3" id="KW-1185">Reference proteome</keyword>
<gene>
    <name evidence="2" type="ORF">ACFFJC_04870</name>
</gene>
<proteinExistence type="predicted"/>
<evidence type="ECO:0000313" key="2">
    <source>
        <dbReference type="EMBL" id="MFC0203603.1"/>
    </source>
</evidence>
<dbReference type="EMBL" id="JBHLWK010000008">
    <property type="protein sequence ID" value="MFC0203603.1"/>
    <property type="molecule type" value="Genomic_DNA"/>
</dbReference>
<accession>A0ABV6CWZ7</accession>
<dbReference type="PANTHER" id="PTHR41521">
    <property type="match status" value="1"/>
</dbReference>
<evidence type="ECO:0000313" key="3">
    <source>
        <dbReference type="Proteomes" id="UP001589798"/>
    </source>
</evidence>
<reference evidence="2 3" key="1">
    <citation type="submission" date="2024-09" db="EMBL/GenBank/DDBJ databases">
        <authorList>
            <person name="Sun Q."/>
            <person name="Mori K."/>
        </authorList>
    </citation>
    <scope>NUCLEOTIDE SEQUENCE [LARGE SCALE GENOMIC DNA]</scope>
    <source>
        <strain evidence="2 3">CCM 7706</strain>
    </source>
</reference>
<organism evidence="2 3">
    <name type="scientific">Novosphingobium soli</name>
    <dbReference type="NCBI Taxonomy" id="574956"/>
    <lineage>
        <taxon>Bacteria</taxon>
        <taxon>Pseudomonadati</taxon>
        <taxon>Pseudomonadota</taxon>
        <taxon>Alphaproteobacteria</taxon>
        <taxon>Sphingomonadales</taxon>
        <taxon>Sphingomonadaceae</taxon>
        <taxon>Novosphingobium</taxon>
    </lineage>
</organism>
<feature type="domain" description="DUF1330" evidence="1">
    <location>
        <begin position="4"/>
        <end position="94"/>
    </location>
</feature>
<dbReference type="Pfam" id="PF07045">
    <property type="entry name" value="DUF1330"/>
    <property type="match status" value="1"/>
</dbReference>
<dbReference type="SUPFAM" id="SSF54909">
    <property type="entry name" value="Dimeric alpha+beta barrel"/>
    <property type="match status" value="1"/>
</dbReference>
<name>A0ABV6CWZ7_9SPHN</name>
<dbReference type="InterPro" id="IPR010753">
    <property type="entry name" value="DUF1330"/>
</dbReference>
<dbReference type="PANTHER" id="PTHR41521:SF4">
    <property type="entry name" value="BLR0684 PROTEIN"/>
    <property type="match status" value="1"/>
</dbReference>
<dbReference type="InterPro" id="IPR011008">
    <property type="entry name" value="Dimeric_a/b-barrel"/>
</dbReference>
<evidence type="ECO:0000259" key="1">
    <source>
        <dbReference type="Pfam" id="PF07045"/>
    </source>
</evidence>
<dbReference type="RefSeq" id="WP_379486372.1">
    <property type="nucleotide sequence ID" value="NZ_JBHLWK010000008.1"/>
</dbReference>